<dbReference type="OMA" id="TYLYSWI"/>
<comment type="caution">
    <text evidence="6">The sequence shown here is derived from an EMBL/GenBank/DDBJ whole genome shotgun (WGS) entry which is preliminary data.</text>
</comment>
<keyword evidence="4 5" id="KW-0472">Membrane</keyword>
<evidence type="ECO:0000313" key="6">
    <source>
        <dbReference type="EMBL" id="CDO73068.1"/>
    </source>
</evidence>
<dbReference type="AlphaFoldDB" id="A0A060SKU4"/>
<dbReference type="OrthoDB" id="410651at2759"/>
<reference evidence="6" key="1">
    <citation type="submission" date="2014-01" db="EMBL/GenBank/DDBJ databases">
        <title>The genome of the white-rot fungus Pycnoporus cinnabarinus: a basidiomycete model with a versatile arsenal for lignocellulosic biomass breakdown.</title>
        <authorList>
            <person name="Levasseur A."/>
            <person name="Lomascolo A."/>
            <person name="Ruiz-Duenas F.J."/>
            <person name="Uzan E."/>
            <person name="Piumi F."/>
            <person name="Kues U."/>
            <person name="Ram A.F.J."/>
            <person name="Murat C."/>
            <person name="Haon M."/>
            <person name="Benoit I."/>
            <person name="Arfi Y."/>
            <person name="Chevret D."/>
            <person name="Drula E."/>
            <person name="Kwon M.J."/>
            <person name="Gouret P."/>
            <person name="Lesage-Meessen L."/>
            <person name="Lombard V."/>
            <person name="Mariette J."/>
            <person name="Noirot C."/>
            <person name="Park J."/>
            <person name="Patyshakuliyeva A."/>
            <person name="Wieneger R.A.B."/>
            <person name="Wosten H.A.B."/>
            <person name="Martin F."/>
            <person name="Coutinho P.M."/>
            <person name="de Vries R."/>
            <person name="Martinez A.T."/>
            <person name="Klopp C."/>
            <person name="Pontarotti P."/>
            <person name="Henrissat B."/>
            <person name="Record E."/>
        </authorList>
    </citation>
    <scope>NUCLEOTIDE SEQUENCE [LARGE SCALE GENOMIC DNA]</scope>
    <source>
        <strain evidence="6">BRFM137</strain>
    </source>
</reference>
<dbReference type="GO" id="GO:0004364">
    <property type="term" value="F:glutathione transferase activity"/>
    <property type="evidence" value="ECO:0007669"/>
    <property type="project" value="TreeGrafter"/>
</dbReference>
<dbReference type="HOGENOM" id="CLU_110291_1_2_1"/>
<dbReference type="Pfam" id="PF01124">
    <property type="entry name" value="MAPEG"/>
    <property type="match status" value="1"/>
</dbReference>
<dbReference type="PANTHER" id="PTHR10250:SF26">
    <property type="entry name" value="GLUTATHIONE S-TRANSFERASE 3, MITOCHONDRIAL"/>
    <property type="match status" value="1"/>
</dbReference>
<keyword evidence="2 5" id="KW-0812">Transmembrane</keyword>
<organism evidence="6 7">
    <name type="scientific">Pycnoporus cinnabarinus</name>
    <name type="common">Cinnabar-red polypore</name>
    <name type="synonym">Trametes cinnabarina</name>
    <dbReference type="NCBI Taxonomy" id="5643"/>
    <lineage>
        <taxon>Eukaryota</taxon>
        <taxon>Fungi</taxon>
        <taxon>Dikarya</taxon>
        <taxon>Basidiomycota</taxon>
        <taxon>Agaricomycotina</taxon>
        <taxon>Agaricomycetes</taxon>
        <taxon>Polyporales</taxon>
        <taxon>Polyporaceae</taxon>
        <taxon>Trametes</taxon>
    </lineage>
</organism>
<proteinExistence type="predicted"/>
<dbReference type="GO" id="GO:0016020">
    <property type="term" value="C:membrane"/>
    <property type="evidence" value="ECO:0007669"/>
    <property type="project" value="UniProtKB-SubCell"/>
</dbReference>
<sequence>MASALTGLILPKEYAYPAATVVSTFYLLFWQAFRVGKARKRAGIEYPQVYADKAEAAAKKEAYVFNCTQRAHQNTLEVIPIVIGSTLIAGLSYPIAAAALCGTWTLTRILYTIGYSSGDPKKRNLGGAAVLSSLSALGEP</sequence>
<evidence type="ECO:0000313" key="7">
    <source>
        <dbReference type="Proteomes" id="UP000029665"/>
    </source>
</evidence>
<dbReference type="InterPro" id="IPR001129">
    <property type="entry name" value="Membr-assoc_MAPEG"/>
</dbReference>
<dbReference type="Proteomes" id="UP000029665">
    <property type="component" value="Unassembled WGS sequence"/>
</dbReference>
<dbReference type="InterPro" id="IPR050997">
    <property type="entry name" value="MAPEG"/>
</dbReference>
<dbReference type="GO" id="GO:0005635">
    <property type="term" value="C:nuclear envelope"/>
    <property type="evidence" value="ECO:0007669"/>
    <property type="project" value="TreeGrafter"/>
</dbReference>
<dbReference type="PANTHER" id="PTHR10250">
    <property type="entry name" value="MICROSOMAL GLUTATHIONE S-TRANSFERASE"/>
    <property type="match status" value="1"/>
</dbReference>
<accession>A0A060SKU4</accession>
<gene>
    <name evidence="6" type="ORF">BN946_scf185007.g122</name>
</gene>
<dbReference type="GO" id="GO:0004602">
    <property type="term" value="F:glutathione peroxidase activity"/>
    <property type="evidence" value="ECO:0007669"/>
    <property type="project" value="TreeGrafter"/>
</dbReference>
<evidence type="ECO:0000256" key="2">
    <source>
        <dbReference type="ARBA" id="ARBA00022692"/>
    </source>
</evidence>
<dbReference type="GO" id="GO:0005783">
    <property type="term" value="C:endoplasmic reticulum"/>
    <property type="evidence" value="ECO:0007669"/>
    <property type="project" value="TreeGrafter"/>
</dbReference>
<dbReference type="EMBL" id="CCBP010000119">
    <property type="protein sequence ID" value="CDO73068.1"/>
    <property type="molecule type" value="Genomic_DNA"/>
</dbReference>
<keyword evidence="7" id="KW-1185">Reference proteome</keyword>
<protein>
    <recommendedName>
        <fullName evidence="8">Membrane-associated proteins in eicosanoid and glutathione metabolism</fullName>
    </recommendedName>
</protein>
<dbReference type="Gene3D" id="1.20.120.550">
    <property type="entry name" value="Membrane associated eicosanoid/glutathione metabolism-like domain"/>
    <property type="match status" value="1"/>
</dbReference>
<evidence type="ECO:0000256" key="3">
    <source>
        <dbReference type="ARBA" id="ARBA00022989"/>
    </source>
</evidence>
<keyword evidence="3 5" id="KW-1133">Transmembrane helix</keyword>
<feature type="transmembrane region" description="Helical" evidence="5">
    <location>
        <begin position="14"/>
        <end position="33"/>
    </location>
</feature>
<dbReference type="InterPro" id="IPR023352">
    <property type="entry name" value="MAPEG-like_dom_sf"/>
</dbReference>
<evidence type="ECO:0000256" key="5">
    <source>
        <dbReference type="SAM" id="Phobius"/>
    </source>
</evidence>
<dbReference type="SUPFAM" id="SSF161084">
    <property type="entry name" value="MAPEG domain-like"/>
    <property type="match status" value="1"/>
</dbReference>
<evidence type="ECO:0000256" key="4">
    <source>
        <dbReference type="ARBA" id="ARBA00023136"/>
    </source>
</evidence>
<evidence type="ECO:0000256" key="1">
    <source>
        <dbReference type="ARBA" id="ARBA00004141"/>
    </source>
</evidence>
<dbReference type="STRING" id="5643.A0A060SKU4"/>
<name>A0A060SKU4_PYCCI</name>
<comment type="subcellular location">
    <subcellularLocation>
        <location evidence="1">Membrane</location>
        <topology evidence="1">Multi-pass membrane protein</topology>
    </subcellularLocation>
</comment>
<evidence type="ECO:0008006" key="8">
    <source>
        <dbReference type="Google" id="ProtNLM"/>
    </source>
</evidence>